<feature type="transmembrane region" description="Helical" evidence="1">
    <location>
        <begin position="246"/>
        <end position="267"/>
    </location>
</feature>
<reference evidence="2" key="1">
    <citation type="submission" date="2022-11" db="EMBL/GenBank/DDBJ databases">
        <authorList>
            <person name="Petersen C."/>
        </authorList>
    </citation>
    <scope>NUCLEOTIDE SEQUENCE</scope>
    <source>
        <strain evidence="2">IBT 30069</strain>
    </source>
</reference>
<feature type="transmembrane region" description="Helical" evidence="1">
    <location>
        <begin position="179"/>
        <end position="199"/>
    </location>
</feature>
<keyword evidence="3" id="KW-1185">Reference proteome</keyword>
<keyword evidence="1" id="KW-0812">Transmembrane</keyword>
<evidence type="ECO:0000313" key="2">
    <source>
        <dbReference type="EMBL" id="KAJ5093135.1"/>
    </source>
</evidence>
<evidence type="ECO:0000256" key="1">
    <source>
        <dbReference type="SAM" id="Phobius"/>
    </source>
</evidence>
<dbReference type="OrthoDB" id="10010954at2759"/>
<dbReference type="Proteomes" id="UP001149165">
    <property type="component" value="Unassembled WGS sequence"/>
</dbReference>
<evidence type="ECO:0000313" key="3">
    <source>
        <dbReference type="Proteomes" id="UP001149165"/>
    </source>
</evidence>
<proteinExistence type="predicted"/>
<keyword evidence="1" id="KW-0472">Membrane</keyword>
<evidence type="ECO:0008006" key="4">
    <source>
        <dbReference type="Google" id="ProtNLM"/>
    </source>
</evidence>
<protein>
    <recommendedName>
        <fullName evidence="4">TLC domain-containing protein</fullName>
    </recommendedName>
</protein>
<dbReference type="EMBL" id="JAPQKH010000006">
    <property type="protein sequence ID" value="KAJ5093135.1"/>
    <property type="molecule type" value="Genomic_DNA"/>
</dbReference>
<feature type="transmembrane region" description="Helical" evidence="1">
    <location>
        <begin position="141"/>
        <end position="159"/>
    </location>
</feature>
<comment type="caution">
    <text evidence="2">The sequence shown here is derived from an EMBL/GenBank/DDBJ whole genome shotgun (WGS) entry which is preliminary data.</text>
</comment>
<gene>
    <name evidence="2" type="ORF">N7456_008996</name>
</gene>
<reference evidence="2" key="2">
    <citation type="journal article" date="2023" name="IMA Fungus">
        <title>Comparative genomic study of the Penicillium genus elucidates a diverse pangenome and 15 lateral gene transfer events.</title>
        <authorList>
            <person name="Petersen C."/>
            <person name="Sorensen T."/>
            <person name="Nielsen M.R."/>
            <person name="Sondergaard T.E."/>
            <person name="Sorensen J.L."/>
            <person name="Fitzpatrick D.A."/>
            <person name="Frisvad J.C."/>
            <person name="Nielsen K.L."/>
        </authorList>
    </citation>
    <scope>NUCLEOTIDE SEQUENCE</scope>
    <source>
        <strain evidence="2">IBT 30069</strain>
    </source>
</reference>
<feature type="transmembrane region" description="Helical" evidence="1">
    <location>
        <begin position="211"/>
        <end position="234"/>
    </location>
</feature>
<accession>A0A9W9K533</accession>
<feature type="transmembrane region" description="Helical" evidence="1">
    <location>
        <begin position="20"/>
        <end position="45"/>
    </location>
</feature>
<name>A0A9W9K533_9EURO</name>
<keyword evidence="1" id="KW-1133">Transmembrane helix</keyword>
<dbReference type="AlphaFoldDB" id="A0A9W9K533"/>
<feature type="transmembrane region" description="Helical" evidence="1">
    <location>
        <begin position="75"/>
        <end position="96"/>
    </location>
</feature>
<organism evidence="2 3">
    <name type="scientific">Penicillium angulare</name>
    <dbReference type="NCBI Taxonomy" id="116970"/>
    <lineage>
        <taxon>Eukaryota</taxon>
        <taxon>Fungi</taxon>
        <taxon>Dikarya</taxon>
        <taxon>Ascomycota</taxon>
        <taxon>Pezizomycotina</taxon>
        <taxon>Eurotiomycetes</taxon>
        <taxon>Eurotiomycetidae</taxon>
        <taxon>Eurotiales</taxon>
        <taxon>Aspergillaceae</taxon>
        <taxon>Penicillium</taxon>
    </lineage>
</organism>
<feature type="transmembrane region" description="Helical" evidence="1">
    <location>
        <begin position="116"/>
        <end position="134"/>
    </location>
</feature>
<sequence>MSLSQKASTRDLKNKPLESISTLAPFSSLIISIILVILFLTRFYILEGFLIKRVYGQTYLNLNETNRRGFINHHIAGFTKALIVIFAVYPFIAVTFSESTFHTSFAHGGKVTMGDMLLVSAQMLMGIYIFELLYRVKLSPVAVAHHIGTILVGQFAIAISLRLESEPDADFEFIMCTAWGAFDIISEFLPHIAIILYRVYPDRHSFLGRVFLSSCIITAGGTLCETVLIMWLFGSLWSRWQIAFKVVTPLLHTAFCTAQIHGSLVFWRMHKRQKKYLKEVEEDKAMWEASSSDFDLSKPPKAALFV</sequence>